<comment type="similarity">
    <text evidence="2">Belongs to the bile acid:sodium symporter (BASS) (TC 2.A.28) family.</text>
</comment>
<dbReference type="OrthoDB" id="203097at2759"/>
<evidence type="ECO:0000256" key="2">
    <source>
        <dbReference type="ARBA" id="ARBA00006528"/>
    </source>
</evidence>
<evidence type="ECO:0000313" key="8">
    <source>
        <dbReference type="Proteomes" id="UP000095751"/>
    </source>
</evidence>
<accession>A0A1E7FCN8</accession>
<dbReference type="Proteomes" id="UP000095751">
    <property type="component" value="Unassembled WGS sequence"/>
</dbReference>
<feature type="transmembrane region" description="Helical" evidence="6">
    <location>
        <begin position="146"/>
        <end position="167"/>
    </location>
</feature>
<keyword evidence="3 6" id="KW-0812">Transmembrane</keyword>
<feature type="transmembrane region" description="Helical" evidence="6">
    <location>
        <begin position="276"/>
        <end position="298"/>
    </location>
</feature>
<protein>
    <recommendedName>
        <fullName evidence="9">SBF-domain-containing protein</fullName>
    </recommendedName>
</protein>
<evidence type="ECO:0000256" key="6">
    <source>
        <dbReference type="SAM" id="Phobius"/>
    </source>
</evidence>
<evidence type="ECO:0008006" key="9">
    <source>
        <dbReference type="Google" id="ProtNLM"/>
    </source>
</evidence>
<sequence>LLSAVVTNILLFFLIFGLSATVDVKDYKKQITKNTSTVVIGNALQFLLMPFLGFLSIIFFNHWGYSKTMGTMLLILTSSPGGSYSNWWCSLVNADLSLSVAITSVSSILSIFMLPASIFFYQWLIYEIIFPEDVDSDKFTLDFTKIYIPLLVDIAGIFCGLMFGYIFNDPKFHRYANHLGSICGVLLIIVGFIFCFSSPNNSDAESTSLFTWPLAIGTAFPCLLGICLTNFIAIRFLNITRPETVALAIETCYQNNAIALSVAVTMFGNDPSQRGVAAIVPVFYGIVEIIVIAVYGIWAWKMGWTRAPPEASVCTVITATYEVDDHD</sequence>
<name>A0A1E7FCN8_9STRA</name>
<keyword evidence="4 6" id="KW-1133">Transmembrane helix</keyword>
<gene>
    <name evidence="7" type="ORF">FRACYDRAFT_147485</name>
</gene>
<dbReference type="PANTHER" id="PTHR10361:SF28">
    <property type="entry name" value="P3 PROTEIN-RELATED"/>
    <property type="match status" value="1"/>
</dbReference>
<proteinExistence type="inferred from homology"/>
<dbReference type="AlphaFoldDB" id="A0A1E7FCN8"/>
<dbReference type="EMBL" id="KV784359">
    <property type="protein sequence ID" value="OEU15896.1"/>
    <property type="molecule type" value="Genomic_DNA"/>
</dbReference>
<keyword evidence="8" id="KW-1185">Reference proteome</keyword>
<feature type="transmembrane region" description="Helical" evidence="6">
    <location>
        <begin position="179"/>
        <end position="199"/>
    </location>
</feature>
<reference evidence="7 8" key="1">
    <citation type="submission" date="2016-09" db="EMBL/GenBank/DDBJ databases">
        <title>Extensive genetic diversity and differential bi-allelic expression allows diatom success in the polar Southern Ocean.</title>
        <authorList>
            <consortium name="DOE Joint Genome Institute"/>
            <person name="Mock T."/>
            <person name="Otillar R.P."/>
            <person name="Strauss J."/>
            <person name="Dupont C."/>
            <person name="Frickenhaus S."/>
            <person name="Maumus F."/>
            <person name="Mcmullan M."/>
            <person name="Sanges R."/>
            <person name="Schmutz J."/>
            <person name="Toseland A."/>
            <person name="Valas R."/>
            <person name="Veluchamy A."/>
            <person name="Ward B.J."/>
            <person name="Allen A."/>
            <person name="Barry K."/>
            <person name="Falciatore A."/>
            <person name="Ferrante M."/>
            <person name="Fortunato A.E."/>
            <person name="Gloeckner G."/>
            <person name="Gruber A."/>
            <person name="Hipkin R."/>
            <person name="Janech M."/>
            <person name="Kroth P."/>
            <person name="Leese F."/>
            <person name="Lindquist E."/>
            <person name="Lyon B.R."/>
            <person name="Martin J."/>
            <person name="Mayer C."/>
            <person name="Parker M."/>
            <person name="Quesneville H."/>
            <person name="Raymond J."/>
            <person name="Uhlig C."/>
            <person name="Valentin K.U."/>
            <person name="Worden A.Z."/>
            <person name="Armbrust E.V."/>
            <person name="Bowler C."/>
            <person name="Green B."/>
            <person name="Moulton V."/>
            <person name="Van Oosterhout C."/>
            <person name="Grigoriev I."/>
        </authorList>
    </citation>
    <scope>NUCLEOTIDE SEQUENCE [LARGE SCALE GENOMIC DNA]</scope>
    <source>
        <strain evidence="7 8">CCMP1102</strain>
    </source>
</reference>
<dbReference type="Pfam" id="PF01758">
    <property type="entry name" value="SBF"/>
    <property type="match status" value="1"/>
</dbReference>
<feature type="transmembrane region" description="Helical" evidence="6">
    <location>
        <begin position="6"/>
        <end position="24"/>
    </location>
</feature>
<feature type="transmembrane region" description="Helical" evidence="6">
    <location>
        <begin position="69"/>
        <end position="88"/>
    </location>
</feature>
<dbReference type="InterPro" id="IPR002657">
    <property type="entry name" value="BilAc:Na_symport/Acr3"/>
</dbReference>
<evidence type="ECO:0000256" key="1">
    <source>
        <dbReference type="ARBA" id="ARBA00004141"/>
    </source>
</evidence>
<dbReference type="InParanoid" id="A0A1E7FCN8"/>
<feature type="non-terminal residue" evidence="7">
    <location>
        <position position="327"/>
    </location>
</feature>
<feature type="non-terminal residue" evidence="7">
    <location>
        <position position="1"/>
    </location>
</feature>
<dbReference type="InterPro" id="IPR004710">
    <property type="entry name" value="Bilac:Na_transpt"/>
</dbReference>
<dbReference type="KEGG" id="fcy:FRACYDRAFT_147485"/>
<feature type="transmembrane region" description="Helical" evidence="6">
    <location>
        <begin position="211"/>
        <end position="233"/>
    </location>
</feature>
<dbReference type="InterPro" id="IPR038770">
    <property type="entry name" value="Na+/solute_symporter_sf"/>
</dbReference>
<evidence type="ECO:0000256" key="5">
    <source>
        <dbReference type="ARBA" id="ARBA00023136"/>
    </source>
</evidence>
<evidence type="ECO:0000313" key="7">
    <source>
        <dbReference type="EMBL" id="OEU15896.1"/>
    </source>
</evidence>
<evidence type="ECO:0000256" key="3">
    <source>
        <dbReference type="ARBA" id="ARBA00022692"/>
    </source>
</evidence>
<dbReference type="Gene3D" id="1.20.1530.20">
    <property type="match status" value="1"/>
</dbReference>
<keyword evidence="5 6" id="KW-0472">Membrane</keyword>
<evidence type="ECO:0000256" key="4">
    <source>
        <dbReference type="ARBA" id="ARBA00022989"/>
    </source>
</evidence>
<dbReference type="PANTHER" id="PTHR10361">
    <property type="entry name" value="SODIUM-BILE ACID COTRANSPORTER"/>
    <property type="match status" value="1"/>
</dbReference>
<feature type="transmembrane region" description="Helical" evidence="6">
    <location>
        <begin position="36"/>
        <end position="63"/>
    </location>
</feature>
<organism evidence="7 8">
    <name type="scientific">Fragilariopsis cylindrus CCMP1102</name>
    <dbReference type="NCBI Taxonomy" id="635003"/>
    <lineage>
        <taxon>Eukaryota</taxon>
        <taxon>Sar</taxon>
        <taxon>Stramenopiles</taxon>
        <taxon>Ochrophyta</taxon>
        <taxon>Bacillariophyta</taxon>
        <taxon>Bacillariophyceae</taxon>
        <taxon>Bacillariophycidae</taxon>
        <taxon>Bacillariales</taxon>
        <taxon>Bacillariaceae</taxon>
        <taxon>Fragilariopsis</taxon>
    </lineage>
</organism>
<feature type="transmembrane region" description="Helical" evidence="6">
    <location>
        <begin position="100"/>
        <end position="126"/>
    </location>
</feature>
<dbReference type="GO" id="GO:0016020">
    <property type="term" value="C:membrane"/>
    <property type="evidence" value="ECO:0007669"/>
    <property type="project" value="UniProtKB-SubCell"/>
</dbReference>
<comment type="subcellular location">
    <subcellularLocation>
        <location evidence="1">Membrane</location>
        <topology evidence="1">Multi-pass membrane protein</topology>
    </subcellularLocation>
</comment>